<dbReference type="RefSeq" id="WP_147867734.1">
    <property type="nucleotide sequence ID" value="NZ_CP036264.1"/>
</dbReference>
<accession>A0A5B9MBP4</accession>
<dbReference type="InterPro" id="IPR014001">
    <property type="entry name" value="Helicase_ATP-bd"/>
</dbReference>
<evidence type="ECO:0000313" key="2">
    <source>
        <dbReference type="EMBL" id="QEF98173.1"/>
    </source>
</evidence>
<protein>
    <recommendedName>
        <fullName evidence="1">Helicase ATP-binding domain-containing protein</fullName>
    </recommendedName>
</protein>
<dbReference type="Pfam" id="PF00176">
    <property type="entry name" value="SNF2-rel_dom"/>
    <property type="match status" value="1"/>
</dbReference>
<dbReference type="Gene3D" id="3.40.50.300">
    <property type="entry name" value="P-loop containing nucleotide triphosphate hydrolases"/>
    <property type="match status" value="1"/>
</dbReference>
<evidence type="ECO:0000313" key="3">
    <source>
        <dbReference type="Proteomes" id="UP000321353"/>
    </source>
</evidence>
<dbReference type="SUPFAM" id="SSF52540">
    <property type="entry name" value="P-loop containing nucleoside triphosphate hydrolases"/>
    <property type="match status" value="2"/>
</dbReference>
<gene>
    <name evidence="2" type="ORF">Mal15_22210</name>
</gene>
<dbReference type="AlphaFoldDB" id="A0A5B9MBP4"/>
<feature type="domain" description="Helicase ATP-binding" evidence="1">
    <location>
        <begin position="20"/>
        <end position="186"/>
    </location>
</feature>
<reference evidence="2 3" key="1">
    <citation type="submission" date="2019-02" db="EMBL/GenBank/DDBJ databases">
        <title>Planctomycetal bacteria perform biofilm scaping via a novel small molecule.</title>
        <authorList>
            <person name="Jeske O."/>
            <person name="Boedeker C."/>
            <person name="Wiegand S."/>
            <person name="Breitling P."/>
            <person name="Kallscheuer N."/>
            <person name="Jogler M."/>
            <person name="Rohde M."/>
            <person name="Petersen J."/>
            <person name="Medema M.H."/>
            <person name="Surup F."/>
            <person name="Jogler C."/>
        </authorList>
    </citation>
    <scope>NUCLEOTIDE SEQUENCE [LARGE SCALE GENOMIC DNA]</scope>
    <source>
        <strain evidence="2 3">Mal15</strain>
    </source>
</reference>
<sequence>MKFFSPHEYQHHALAWLIRRTIVEGQSGGALFLDPGLGKTATTLCWLRLLKSLGLSRKTLVVAPLRVVYSVWGQECKKWSQFAGMTCSIVHGSSTHRMKALSVDADLYLINPEGIPWLQTYYAKRPLPFGTLVVDESSKFKNWSALRTKALRKMLGGFRYRLILTGTPSPNGIADLFSQVFILDQGEALGTGVTKFRNRYFYRGGFGGYKWILNEGSQKRIEQKIDHLCLRLSAEDHLDLPEMLINDVWIDLPTKALKEYRRLEREMFLELDAGDDLVLSNAGAKYNACRQMAGGGIYDEDKKATPLHSAKMDAVVDLVDELQGKPALVAYSYTHELERLRKVFPSCKAIYGATKGKEADALIEQWNKGELHLLAVQPKSLSHGINMQAGPGRDIIWFGLTDNLEDYQQLNARIHRQGVDGNVRIHRILARETIDEAIAERIESKDQAQSALLDALNKYRGRYGA</sequence>
<dbReference type="InterPro" id="IPR000330">
    <property type="entry name" value="SNF2_N"/>
</dbReference>
<dbReference type="Gene3D" id="3.40.50.10810">
    <property type="entry name" value="Tandem AAA-ATPase domain"/>
    <property type="match status" value="1"/>
</dbReference>
<name>A0A5B9MBP4_9BACT</name>
<dbReference type="SMART" id="SM00487">
    <property type="entry name" value="DEXDc"/>
    <property type="match status" value="1"/>
</dbReference>
<dbReference type="Pfam" id="PF00271">
    <property type="entry name" value="Helicase_C"/>
    <property type="match status" value="1"/>
</dbReference>
<keyword evidence="3" id="KW-1185">Reference proteome</keyword>
<dbReference type="PANTHER" id="PTHR10799">
    <property type="entry name" value="SNF2/RAD54 HELICASE FAMILY"/>
    <property type="match status" value="1"/>
</dbReference>
<proteinExistence type="predicted"/>
<dbReference type="InterPro" id="IPR001650">
    <property type="entry name" value="Helicase_C-like"/>
</dbReference>
<dbReference type="InterPro" id="IPR027417">
    <property type="entry name" value="P-loop_NTPase"/>
</dbReference>
<organism evidence="2 3">
    <name type="scientific">Stieleria maiorica</name>
    <dbReference type="NCBI Taxonomy" id="2795974"/>
    <lineage>
        <taxon>Bacteria</taxon>
        <taxon>Pseudomonadati</taxon>
        <taxon>Planctomycetota</taxon>
        <taxon>Planctomycetia</taxon>
        <taxon>Pirellulales</taxon>
        <taxon>Pirellulaceae</taxon>
        <taxon>Stieleria</taxon>
    </lineage>
</organism>
<dbReference type="PROSITE" id="PS51192">
    <property type="entry name" value="HELICASE_ATP_BIND_1"/>
    <property type="match status" value="1"/>
</dbReference>
<dbReference type="Proteomes" id="UP000321353">
    <property type="component" value="Chromosome"/>
</dbReference>
<dbReference type="EMBL" id="CP036264">
    <property type="protein sequence ID" value="QEF98173.1"/>
    <property type="molecule type" value="Genomic_DNA"/>
</dbReference>
<evidence type="ECO:0000259" key="1">
    <source>
        <dbReference type="PROSITE" id="PS51192"/>
    </source>
</evidence>
<dbReference type="InterPro" id="IPR038718">
    <property type="entry name" value="SNF2-like_sf"/>
</dbReference>
<dbReference type="GO" id="GO:0005524">
    <property type="term" value="F:ATP binding"/>
    <property type="evidence" value="ECO:0007669"/>
    <property type="project" value="InterPro"/>
</dbReference>
<dbReference type="KEGG" id="smam:Mal15_22210"/>